<keyword evidence="6" id="KW-0560">Oxidoreductase</keyword>
<name>A0A841R0W5_9FIRM</name>
<dbReference type="PANTHER" id="PTHR13932">
    <property type="entry name" value="COPROPORPHYRINIGEN III OXIDASE"/>
    <property type="match status" value="1"/>
</dbReference>
<organism evidence="6 7">
    <name type="scientific">Negativicoccus succinicivorans</name>
    <dbReference type="NCBI Taxonomy" id="620903"/>
    <lineage>
        <taxon>Bacteria</taxon>
        <taxon>Bacillati</taxon>
        <taxon>Bacillota</taxon>
        <taxon>Negativicutes</taxon>
        <taxon>Veillonellales</taxon>
        <taxon>Veillonellaceae</taxon>
        <taxon>Negativicoccus</taxon>
    </lineage>
</organism>
<dbReference type="GO" id="GO:0046872">
    <property type="term" value="F:metal ion binding"/>
    <property type="evidence" value="ECO:0007669"/>
    <property type="project" value="UniProtKB-KW"/>
</dbReference>
<dbReference type="SFLD" id="SFLDS00029">
    <property type="entry name" value="Radical_SAM"/>
    <property type="match status" value="2"/>
</dbReference>
<evidence type="ECO:0000313" key="7">
    <source>
        <dbReference type="Proteomes" id="UP000591941"/>
    </source>
</evidence>
<dbReference type="GO" id="GO:0005737">
    <property type="term" value="C:cytoplasm"/>
    <property type="evidence" value="ECO:0007669"/>
    <property type="project" value="TreeGrafter"/>
</dbReference>
<dbReference type="GO" id="GO:0006779">
    <property type="term" value="P:porphyrin-containing compound biosynthetic process"/>
    <property type="evidence" value="ECO:0007669"/>
    <property type="project" value="TreeGrafter"/>
</dbReference>
<sequence length="476" mass="53656">MMTVTREQWRVRWESLRNEPLFVAAGAQWRRAPWDIAWRDIPALAQQVRLDPDALQARLKDYLDRPASARPIALYLHIPFCTLQCTYCAFSKQHYQERQVEEYVALLLQEIAYIGQTEFARTANVAAIFFGGGTPGVLQSEQIQAIMGALHKAFTIAPTAEITFESSLDDLNMEKYHAAVTSGINRFSFGVQAFTTDVRQRIGRRDTRESAKRRLSEYVAAGRADIVIDLIYGLPGQTVASIREDVRDAMECGIAGLDLYKLQILPKSILGQQYKRNNWTQDQDKLQELFRAATEELEAVAEPISCSHWRTRKSERSLYNTLVFAGHDMVAFGMACGGRLGRVRFMKPIVPPMYRAAVAQGYRPMAGSLVGTEDAALRRLTSAADRGVIIPQRLDEETDLPMSLFLTPILQSWETNGLVTRRGDAYVYTAAGRYAYKAMSRFLKWAFHYLAYDAAAFASDDKDAKNNLAADNPMSF</sequence>
<keyword evidence="4" id="KW-0411">Iron-sulfur</keyword>
<proteinExistence type="predicted"/>
<reference evidence="6 7" key="1">
    <citation type="submission" date="2020-08" db="EMBL/GenBank/DDBJ databases">
        <title>Genomic Encyclopedia of Type Strains, Phase IV (KMG-IV): sequencing the most valuable type-strain genomes for metagenomic binning, comparative biology and taxonomic classification.</title>
        <authorList>
            <person name="Goeker M."/>
        </authorList>
    </citation>
    <scope>NUCLEOTIDE SEQUENCE [LARGE SCALE GENOMIC DNA]</scope>
    <source>
        <strain evidence="6 7">DSM 21255</strain>
    </source>
</reference>
<protein>
    <submittedName>
        <fullName evidence="6">Oxygen-independent coproporphyrinogen-3 oxidase</fullName>
        <ecNumber evidence="6">1.3.98.3</ecNumber>
    </submittedName>
</protein>
<dbReference type="RefSeq" id="WP_024048216.1">
    <property type="nucleotide sequence ID" value="NZ_CABWNB010000003.1"/>
</dbReference>
<dbReference type="GeneID" id="93485744"/>
<dbReference type="SUPFAM" id="SSF102114">
    <property type="entry name" value="Radical SAM enzymes"/>
    <property type="match status" value="1"/>
</dbReference>
<dbReference type="SFLD" id="SFLDG01065">
    <property type="entry name" value="anaerobic_coproporphyrinogen-I"/>
    <property type="match status" value="1"/>
</dbReference>
<dbReference type="OrthoDB" id="9808022at2"/>
<dbReference type="InterPro" id="IPR034505">
    <property type="entry name" value="Coproporphyrinogen-III_oxidase"/>
</dbReference>
<dbReference type="Pfam" id="PF04055">
    <property type="entry name" value="Radical_SAM"/>
    <property type="match status" value="1"/>
</dbReference>
<keyword evidence="7" id="KW-1185">Reference proteome</keyword>
<dbReference type="SMART" id="SM00729">
    <property type="entry name" value="Elp3"/>
    <property type="match status" value="1"/>
</dbReference>
<keyword evidence="3" id="KW-0408">Iron</keyword>
<evidence type="ECO:0000256" key="4">
    <source>
        <dbReference type="ARBA" id="ARBA00023014"/>
    </source>
</evidence>
<evidence type="ECO:0000313" key="6">
    <source>
        <dbReference type="EMBL" id="MBB6477436.1"/>
    </source>
</evidence>
<keyword evidence="2" id="KW-0479">Metal-binding</keyword>
<dbReference type="SFLD" id="SFLDG01082">
    <property type="entry name" value="B12-binding_domain_containing"/>
    <property type="match status" value="1"/>
</dbReference>
<evidence type="ECO:0000256" key="1">
    <source>
        <dbReference type="ARBA" id="ARBA00022691"/>
    </source>
</evidence>
<feature type="domain" description="Radical SAM core" evidence="5">
    <location>
        <begin position="66"/>
        <end position="307"/>
    </location>
</feature>
<dbReference type="CDD" id="cd01335">
    <property type="entry name" value="Radical_SAM"/>
    <property type="match status" value="1"/>
</dbReference>
<gene>
    <name evidence="6" type="ORF">HNR45_000466</name>
</gene>
<dbReference type="EMBL" id="JACHHI010000002">
    <property type="protein sequence ID" value="MBB6477436.1"/>
    <property type="molecule type" value="Genomic_DNA"/>
</dbReference>
<dbReference type="AlphaFoldDB" id="A0A841R0W5"/>
<evidence type="ECO:0000256" key="3">
    <source>
        <dbReference type="ARBA" id="ARBA00023004"/>
    </source>
</evidence>
<dbReference type="Gene3D" id="3.20.20.70">
    <property type="entry name" value="Aldolase class I"/>
    <property type="match status" value="1"/>
</dbReference>
<evidence type="ECO:0000256" key="2">
    <source>
        <dbReference type="ARBA" id="ARBA00022723"/>
    </source>
</evidence>
<dbReference type="InterPro" id="IPR058240">
    <property type="entry name" value="rSAM_sf"/>
</dbReference>
<accession>A0A841R0W5</accession>
<evidence type="ECO:0000259" key="5">
    <source>
        <dbReference type="PROSITE" id="PS51918"/>
    </source>
</evidence>
<dbReference type="GO" id="GO:0051539">
    <property type="term" value="F:4 iron, 4 sulfur cluster binding"/>
    <property type="evidence" value="ECO:0007669"/>
    <property type="project" value="TreeGrafter"/>
</dbReference>
<keyword evidence="1" id="KW-0949">S-adenosyl-L-methionine</keyword>
<dbReference type="GO" id="GO:0051989">
    <property type="term" value="F:coproporphyrinogen dehydrogenase activity"/>
    <property type="evidence" value="ECO:0007669"/>
    <property type="project" value="UniProtKB-EC"/>
</dbReference>
<dbReference type="Proteomes" id="UP000591941">
    <property type="component" value="Unassembled WGS sequence"/>
</dbReference>
<comment type="caution">
    <text evidence="6">The sequence shown here is derived from an EMBL/GenBank/DDBJ whole genome shotgun (WGS) entry which is preliminary data.</text>
</comment>
<dbReference type="InterPro" id="IPR013785">
    <property type="entry name" value="Aldolase_TIM"/>
</dbReference>
<dbReference type="InterPro" id="IPR006638">
    <property type="entry name" value="Elp3/MiaA/NifB-like_rSAM"/>
</dbReference>
<dbReference type="InterPro" id="IPR007197">
    <property type="entry name" value="rSAM"/>
</dbReference>
<dbReference type="PANTHER" id="PTHR13932:SF9">
    <property type="entry name" value="COPROPORPHYRINOGEN III OXIDASE"/>
    <property type="match status" value="1"/>
</dbReference>
<dbReference type="EC" id="1.3.98.3" evidence="6"/>
<dbReference type="PROSITE" id="PS51918">
    <property type="entry name" value="RADICAL_SAM"/>
    <property type="match status" value="1"/>
</dbReference>